<dbReference type="HOGENOM" id="CLU_234380_0_0_1"/>
<comment type="function">
    <text evidence="13">Involved in the digestion of the blood meal.</text>
</comment>
<dbReference type="Gene3D" id="2.130.10.30">
    <property type="entry name" value="Regulator of chromosome condensation 1/beta-lactamase-inhibitor protein II"/>
    <property type="match status" value="2"/>
</dbReference>
<feature type="repeat" description="RCC1" evidence="15">
    <location>
        <begin position="1527"/>
        <end position="1578"/>
    </location>
</feature>
<dbReference type="FunCoup" id="B4M0Q1">
    <property type="interactions" value="5"/>
</dbReference>
<dbReference type="STRING" id="7244.B4M0Q1"/>
<feature type="region of interest" description="Disordered" evidence="17">
    <location>
        <begin position="569"/>
        <end position="626"/>
    </location>
</feature>
<dbReference type="EMBL" id="CH940650">
    <property type="protein sequence ID" value="EDW67343.2"/>
    <property type="molecule type" value="Genomic_DNA"/>
</dbReference>
<keyword evidence="11" id="KW-0482">Metalloprotease</keyword>
<dbReference type="Proteomes" id="UP000008792">
    <property type="component" value="Unassembled WGS sequence"/>
</dbReference>
<dbReference type="eggNOG" id="KOG1426">
    <property type="taxonomic scope" value="Eukaryota"/>
</dbReference>
<dbReference type="PROSITE" id="PS50012">
    <property type="entry name" value="RCC1_3"/>
    <property type="match status" value="3"/>
</dbReference>
<keyword evidence="12" id="KW-1015">Disulfide bond</keyword>
<feature type="compositionally biased region" description="Basic and acidic residues" evidence="17">
    <location>
        <begin position="586"/>
        <end position="602"/>
    </location>
</feature>
<dbReference type="InParanoid" id="B4M0Q1"/>
<feature type="compositionally biased region" description="Low complexity" evidence="17">
    <location>
        <begin position="612"/>
        <end position="621"/>
    </location>
</feature>
<dbReference type="FunFam" id="2.130.10.30:FF:000071">
    <property type="entry name" value="Claret, isoform A"/>
    <property type="match status" value="1"/>
</dbReference>
<dbReference type="SMART" id="SM00631">
    <property type="entry name" value="Zn_pept"/>
    <property type="match status" value="1"/>
</dbReference>
<comment type="subcellular location">
    <subcellularLocation>
        <location evidence="2">Secreted</location>
    </subcellularLocation>
</comment>
<evidence type="ECO:0000256" key="9">
    <source>
        <dbReference type="ARBA" id="ARBA00022801"/>
    </source>
</evidence>
<evidence type="ECO:0000313" key="19">
    <source>
        <dbReference type="EMBL" id="EDW67343.2"/>
    </source>
</evidence>
<evidence type="ECO:0000256" key="17">
    <source>
        <dbReference type="SAM" id="MobiDB-lite"/>
    </source>
</evidence>
<feature type="region of interest" description="Disordered" evidence="17">
    <location>
        <begin position="349"/>
        <end position="373"/>
    </location>
</feature>
<dbReference type="SUPFAM" id="SSF50985">
    <property type="entry name" value="RCC1/BLIP-II"/>
    <property type="match status" value="1"/>
</dbReference>
<gene>
    <name evidence="19" type="primary">Dvir\GJ24098</name>
    <name evidence="19" type="ORF">Dvir_GJ24098</name>
</gene>
<dbReference type="FunFam" id="3.30.70.340:FF:000002">
    <property type="entry name" value="Carboxypeptidase A"/>
    <property type="match status" value="1"/>
</dbReference>
<sequence>MAVHGHAELKDLQIFELRPLITNFSCKLSTVTVTPFDEKQFLCLVSEENEIVLRYISAGGSQEVLKMISWFRRTNRVIHDVCFDPAGIWLLVLCFDNTLHIVPALSLVDKTHDLSACSLYSTTQVTSYIIPFVGPHECPNSKKCPNHSTARGEAFEQQWNSEQLAEQLHHVKLDKEADNLDEEPLCHELPDHLLGNGPVAVESATEHAVQVQAPPFDTTGNSQVMATSFMASKTCPYPLSVVWWKTYYGLNRAIIGYSDGSICFVGLSPNCPMIASTTIQNGSVVRLTVCKDNTFDGVMLLITSSVKAQYKLLLEQKAIKYVYPGDSSPTSREGAWQIVMSVHSKHQNAAGNVARQSNSSDPASDSSQLEEDVFAPPASDEIAPSTQTVPLTAGGAESSMAISDANTQMPPSPPSYAESSGVRFQQQQLAVNSFDGILPATRARLASLKSLGSKKLQAIKLRLSDQRQKIDEFMPETNMGTFAIMDSPSVTPEPLGNTNGSFYTIQNLRSTYLLSALHSNSCSLTVHRIDITLKPLFLYKIPNHCVDILISSNILYGIQYVDLNSRSDSGASTAATSLEEPLVANTEKESLDADTEKLEHMEPGNTNKSDETSATTTSASSIDQSEMPTNAINAVSVISSAMASLHTTEDDRFNHQAQLALFRFEHETVLQLYQMAQFRNLGGNNLTETLTKEEKAKAFEIKDIHTPMDYVQFYESADSSNEFSLRQMEIMQGEFPKINYDPCYVITNKNVYTIQLKKEPFEIFLDAALLSEWNQCREFCNTFDLSFEHCIEFAGDYLLRRKKITQALITYNVARVKPIRTALKLAMYGHTYALMQLSAMALKSSYILRSRYLSHPLLKSLLSDITYRHSEDVREILQAKEKPVDVVVNSGDSCSDYHYGVDESISALQMSPSSQFHLANLLLITLAEKAVNDKNYLPLWNFLVTNTKYHTNMTSIVLCQSGLFSAAIILAKVRGVCLDTFNALVSVVAQEFGWYNELNVCLYNLSENIFMETITYLPQVSMDYFTFIQDKLEHIRPCVLQRLAMQLNPFAPSLRPIVSHSSSSSHNDNNEHIFEFCKCLIETYLAVLIHLESQRVKHDSIVNALSNFRINYEDNQFAIESSRFKPISAGCAYCACVVDGVAYFWGSSGVPCCFSAQKSTEPPEPAHAVKTLELLSQLQLEVHALKCGRQHTLILTNNGLYAMGNNSLCQLGVGQHMQMALQPMLVTALDGMNITMLEAGQYHNAAVADGKLYMWGWGIYGQLGNGRCENIATPKLVSFFKYKKILQISLGHAHSLVLCQANYNKFVEATDIGNELFVFGSNHFGQLGTGNIEQIQDTKTSVPLRLKLGDCSLRLIHTKFFTNLAVDERERMYTWGSSPQALRLANQIKRRANAKQKLEENQQREMLSKRLEETLLPPCNNNSALVEPSTSYAAVVAGAIPKSSAETKECAEDEAMQSDACENINLTIRTSTVSVQTTAASSTAQPSTEPDPTEHMKPHLVDTSEVAGQILQVSSGLFHFALISSTCTLYTWGKNLEHQLGTEDKDRRTVLKPSPIDSIERPMYVDCGADFTLVMTTDHIVKAFGGNSNGQCGRDLGASLDRMRQRVVCLPTTKRLMRFETQCVEAPVEINLPRPRIRLDQDPVRYLKVIPPYQPHFLQQANISFEHRYSPETLNYKSSTDQAGTGQDSDDLLSSLENLSHNDASYSYNAQQLADVNSSLELDLSPEEQSYVPLPNQGATGLACNTAALLGDRDDASTCTPSSEGADVSTLQPLRHYIHYCLYAFHGLYNPDKIAECSRVQRNEYRIRICMLNFRFVEAFQLCLHSCDNAQRTLKLFEYFSKDTGYVPLHRSDLKYLIYHMCVHFLELKLDMLECERYFMADLDYYLLELAYVFYFNNNNSALEQNLNQKFKSLIAASDSNQPSTSALQDTDAIFDSFTVKFKTILCQRLLSYCDQDASGSNCSRVNMLSVSFVLILVVLSPHARAARHCTKADRCALGVESQVAAAPSAKARYDHTRIYNVELATVNHVELFQALEEASDSCSFMGHARVPGQKLTIMVTAPKVADFDDLLHSYNVSHRILNYNFQDLIDANYLDVAAESTPADQFDWKRYFQLDNIYDWLEKLAREQPEVVKVLDMGLSTQGLPIKGVKIAFGGENLTSVFIESGIHAREWIAPATATYFIDQLLHSNDTLVQAMARSHNWLIFPTVNPDGYHYSFTGDRMWRKNRQLFGICRGVDLNRNFPLSWNTTGASGNPCKYDYSGPAAASELETQRIIQFLEEHVEPERIRTYLSLHSYSQLIMFPYGHTAERVENYADLKAIGQLAAARIKALTGRVYKSGSIHETIYPSSGGSKDWAHSQLKVPITFTFELRGPPDSDDMFILPAKEIEPTAREAFAAVQTIVEEARKRGYYQ</sequence>
<feature type="active site" description="Proton donor/acceptor" evidence="16">
    <location>
        <position position="2370"/>
    </location>
</feature>
<dbReference type="OrthoDB" id="3626597at2759"/>
<evidence type="ECO:0000256" key="10">
    <source>
        <dbReference type="ARBA" id="ARBA00022833"/>
    </source>
</evidence>
<name>B4M0Q1_DROVI</name>
<feature type="compositionally biased region" description="Low complexity" evidence="17">
    <location>
        <begin position="1475"/>
        <end position="1488"/>
    </location>
</feature>
<comment type="cofactor">
    <cofactor evidence="1">
        <name>Zn(2+)</name>
        <dbReference type="ChEBI" id="CHEBI:29105"/>
    </cofactor>
</comment>
<keyword evidence="9" id="KW-0378">Hydrolase</keyword>
<keyword evidence="6" id="KW-0645">Protease</keyword>
<evidence type="ECO:0000256" key="15">
    <source>
        <dbReference type="PROSITE-ProRule" id="PRU00235"/>
    </source>
</evidence>
<dbReference type="InterPro" id="IPR000408">
    <property type="entry name" value="Reg_chr_condens"/>
</dbReference>
<dbReference type="InterPro" id="IPR009091">
    <property type="entry name" value="RCC1/BLIP-II"/>
</dbReference>
<dbReference type="InterPro" id="IPR057247">
    <property type="entry name" value="CARBOXYPEPT_ZN_2"/>
</dbReference>
<evidence type="ECO:0000256" key="1">
    <source>
        <dbReference type="ARBA" id="ARBA00001947"/>
    </source>
</evidence>
<dbReference type="GO" id="GO:0004181">
    <property type="term" value="F:metallocarboxypeptidase activity"/>
    <property type="evidence" value="ECO:0007669"/>
    <property type="project" value="InterPro"/>
</dbReference>
<evidence type="ECO:0000256" key="16">
    <source>
        <dbReference type="PROSITE-ProRule" id="PRU01379"/>
    </source>
</evidence>
<dbReference type="SUPFAM" id="SSF53187">
    <property type="entry name" value="Zn-dependent exopeptidases"/>
    <property type="match status" value="1"/>
</dbReference>
<evidence type="ECO:0000256" key="6">
    <source>
        <dbReference type="ARBA" id="ARBA00022670"/>
    </source>
</evidence>
<evidence type="ECO:0000256" key="12">
    <source>
        <dbReference type="ARBA" id="ARBA00023157"/>
    </source>
</evidence>
<dbReference type="InterPro" id="IPR036990">
    <property type="entry name" value="M14A-like_propep"/>
</dbReference>
<feature type="domain" description="Peptidase M14" evidence="18">
    <location>
        <begin position="2111"/>
        <end position="2406"/>
    </location>
</feature>
<keyword evidence="10" id="KW-0862">Zinc</keyword>
<keyword evidence="8" id="KW-0732">Signal</keyword>
<dbReference type="Pfam" id="PF02244">
    <property type="entry name" value="Propep_M14"/>
    <property type="match status" value="1"/>
</dbReference>
<dbReference type="PANTHER" id="PTHR11705">
    <property type="entry name" value="PROTEASE FAMILY M14 CARBOXYPEPTIDASE A,B"/>
    <property type="match status" value="1"/>
</dbReference>
<feature type="repeat" description="RCC1" evidence="15">
    <location>
        <begin position="1198"/>
        <end position="1250"/>
    </location>
</feature>
<evidence type="ECO:0000256" key="14">
    <source>
        <dbReference type="ARBA" id="ARBA00069039"/>
    </source>
</evidence>
<comment type="similarity">
    <text evidence="3 16">Belongs to the peptidase M14 family.</text>
</comment>
<dbReference type="GO" id="GO:0008270">
    <property type="term" value="F:zinc ion binding"/>
    <property type="evidence" value="ECO:0007669"/>
    <property type="project" value="InterPro"/>
</dbReference>
<feature type="region of interest" description="Disordered" evidence="17">
    <location>
        <begin position="1475"/>
        <end position="1495"/>
    </location>
</feature>
<evidence type="ECO:0000256" key="11">
    <source>
        <dbReference type="ARBA" id="ARBA00023049"/>
    </source>
</evidence>
<dbReference type="PRINTS" id="PR00765">
    <property type="entry name" value="CRBOXYPTASEA"/>
</dbReference>
<dbReference type="PROSITE" id="PS00133">
    <property type="entry name" value="CARBOXYPEPT_ZN_2"/>
    <property type="match status" value="1"/>
</dbReference>
<feature type="compositionally biased region" description="Low complexity" evidence="17">
    <location>
        <begin position="357"/>
        <end position="367"/>
    </location>
</feature>
<accession>B4M0Q1</accession>
<organism evidence="19 20">
    <name type="scientific">Drosophila virilis</name>
    <name type="common">Fruit fly</name>
    <dbReference type="NCBI Taxonomy" id="7244"/>
    <lineage>
        <taxon>Eukaryota</taxon>
        <taxon>Metazoa</taxon>
        <taxon>Ecdysozoa</taxon>
        <taxon>Arthropoda</taxon>
        <taxon>Hexapoda</taxon>
        <taxon>Insecta</taxon>
        <taxon>Pterygota</taxon>
        <taxon>Neoptera</taxon>
        <taxon>Endopterygota</taxon>
        <taxon>Diptera</taxon>
        <taxon>Brachycera</taxon>
        <taxon>Muscomorpha</taxon>
        <taxon>Ephydroidea</taxon>
        <taxon>Drosophilidae</taxon>
        <taxon>Drosophila</taxon>
    </lineage>
</organism>
<keyword evidence="4" id="KW-0964">Secreted</keyword>
<dbReference type="PROSITE" id="PS52035">
    <property type="entry name" value="PEPTIDASE_M14"/>
    <property type="match status" value="1"/>
</dbReference>
<dbReference type="InterPro" id="IPR003146">
    <property type="entry name" value="M14A_act_pep"/>
</dbReference>
<evidence type="ECO:0000256" key="13">
    <source>
        <dbReference type="ARBA" id="ARBA00057299"/>
    </source>
</evidence>
<dbReference type="GO" id="GO:0006508">
    <property type="term" value="P:proteolysis"/>
    <property type="evidence" value="ECO:0007669"/>
    <property type="project" value="UniProtKB-KW"/>
</dbReference>
<dbReference type="Gene3D" id="3.40.630.10">
    <property type="entry name" value="Zn peptidases"/>
    <property type="match status" value="1"/>
</dbReference>
<evidence type="ECO:0000256" key="5">
    <source>
        <dbReference type="ARBA" id="ARBA00022645"/>
    </source>
</evidence>
<dbReference type="InterPro" id="IPR000834">
    <property type="entry name" value="Peptidase_M14"/>
</dbReference>
<keyword evidence="7" id="KW-0479">Metal-binding</keyword>
<dbReference type="FunFam" id="3.40.630.10:FF:000040">
    <property type="entry name" value="zinc carboxypeptidase"/>
    <property type="match status" value="1"/>
</dbReference>
<evidence type="ECO:0000256" key="4">
    <source>
        <dbReference type="ARBA" id="ARBA00022525"/>
    </source>
</evidence>
<dbReference type="PANTHER" id="PTHR11705:SF60">
    <property type="entry name" value="FI16720P1"/>
    <property type="match status" value="1"/>
</dbReference>
<evidence type="ECO:0000259" key="18">
    <source>
        <dbReference type="PROSITE" id="PS52035"/>
    </source>
</evidence>
<dbReference type="Gene3D" id="3.30.70.340">
    <property type="entry name" value="Metallocarboxypeptidase-like"/>
    <property type="match status" value="1"/>
</dbReference>
<keyword evidence="5" id="KW-0121">Carboxypeptidase</keyword>
<proteinExistence type="inferred from homology"/>
<evidence type="ECO:0000256" key="8">
    <source>
        <dbReference type="ARBA" id="ARBA00022729"/>
    </source>
</evidence>
<evidence type="ECO:0000313" key="20">
    <source>
        <dbReference type="Proteomes" id="UP000008792"/>
    </source>
</evidence>
<evidence type="ECO:0000256" key="3">
    <source>
        <dbReference type="ARBA" id="ARBA00005988"/>
    </source>
</evidence>
<dbReference type="CDD" id="cd03860">
    <property type="entry name" value="M14_CP_A-B_like"/>
    <property type="match status" value="1"/>
</dbReference>
<dbReference type="GO" id="GO:0005615">
    <property type="term" value="C:extracellular space"/>
    <property type="evidence" value="ECO:0007669"/>
    <property type="project" value="TreeGrafter"/>
</dbReference>
<keyword evidence="20" id="KW-1185">Reference proteome</keyword>
<evidence type="ECO:0000256" key="7">
    <source>
        <dbReference type="ARBA" id="ARBA00022723"/>
    </source>
</evidence>
<dbReference type="Pfam" id="PF00415">
    <property type="entry name" value="RCC1"/>
    <property type="match status" value="3"/>
</dbReference>
<reference evidence="19 20" key="1">
    <citation type="journal article" date="2007" name="Nature">
        <title>Evolution of genes and genomes on the Drosophila phylogeny.</title>
        <authorList>
            <consortium name="Drosophila 12 Genomes Consortium"/>
            <person name="Clark A.G."/>
            <person name="Eisen M.B."/>
            <person name="Smith D.R."/>
            <person name="Bergman C.M."/>
            <person name="Oliver B."/>
            <person name="Markow T.A."/>
            <person name="Kaufman T.C."/>
            <person name="Kellis M."/>
            <person name="Gelbart W."/>
            <person name="Iyer V.N."/>
            <person name="Pollard D.A."/>
            <person name="Sackton T.B."/>
            <person name="Larracuente A.M."/>
            <person name="Singh N.D."/>
            <person name="Abad J.P."/>
            <person name="Abt D.N."/>
            <person name="Adryan B."/>
            <person name="Aguade M."/>
            <person name="Akashi H."/>
            <person name="Anderson W.W."/>
            <person name="Aquadro C.F."/>
            <person name="Ardell D.H."/>
            <person name="Arguello R."/>
            <person name="Artieri C.G."/>
            <person name="Barbash D.A."/>
            <person name="Barker D."/>
            <person name="Barsanti P."/>
            <person name="Batterham P."/>
            <person name="Batzoglou S."/>
            <person name="Begun D."/>
            <person name="Bhutkar A."/>
            <person name="Blanco E."/>
            <person name="Bosak S.A."/>
            <person name="Bradley R.K."/>
            <person name="Brand A.D."/>
            <person name="Brent M.R."/>
            <person name="Brooks A.N."/>
            <person name="Brown R.H."/>
            <person name="Butlin R.K."/>
            <person name="Caggese C."/>
            <person name="Calvi B.R."/>
            <person name="Bernardo de Carvalho A."/>
            <person name="Caspi A."/>
            <person name="Castrezana S."/>
            <person name="Celniker S.E."/>
            <person name="Chang J.L."/>
            <person name="Chapple C."/>
            <person name="Chatterji S."/>
            <person name="Chinwalla A."/>
            <person name="Civetta A."/>
            <person name="Clifton S.W."/>
            <person name="Comeron J.M."/>
            <person name="Costello J.C."/>
            <person name="Coyne J.A."/>
            <person name="Daub J."/>
            <person name="David R.G."/>
            <person name="Delcher A.L."/>
            <person name="Delehaunty K."/>
            <person name="Do C.B."/>
            <person name="Ebling H."/>
            <person name="Edwards K."/>
            <person name="Eickbush T."/>
            <person name="Evans J.D."/>
            <person name="Filipski A."/>
            <person name="Findeiss S."/>
            <person name="Freyhult E."/>
            <person name="Fulton L."/>
            <person name="Fulton R."/>
            <person name="Garcia A.C."/>
            <person name="Gardiner A."/>
            <person name="Garfield D.A."/>
            <person name="Garvin B.E."/>
            <person name="Gibson G."/>
            <person name="Gilbert D."/>
            <person name="Gnerre S."/>
            <person name="Godfrey J."/>
            <person name="Good R."/>
            <person name="Gotea V."/>
            <person name="Gravely B."/>
            <person name="Greenberg A.J."/>
            <person name="Griffiths-Jones S."/>
            <person name="Gross S."/>
            <person name="Guigo R."/>
            <person name="Gustafson E.A."/>
            <person name="Haerty W."/>
            <person name="Hahn M.W."/>
            <person name="Halligan D.L."/>
            <person name="Halpern A.L."/>
            <person name="Halter G.M."/>
            <person name="Han M.V."/>
            <person name="Heger A."/>
            <person name="Hillier L."/>
            <person name="Hinrichs A.S."/>
            <person name="Holmes I."/>
            <person name="Hoskins R.A."/>
            <person name="Hubisz M.J."/>
            <person name="Hultmark D."/>
            <person name="Huntley M.A."/>
            <person name="Jaffe D.B."/>
            <person name="Jagadeeshan S."/>
            <person name="Jeck W.R."/>
            <person name="Johnson J."/>
            <person name="Jones C.D."/>
            <person name="Jordan W.C."/>
            <person name="Karpen G.H."/>
            <person name="Kataoka E."/>
            <person name="Keightley P.D."/>
            <person name="Kheradpour P."/>
            <person name="Kirkness E.F."/>
            <person name="Koerich L.B."/>
            <person name="Kristiansen K."/>
            <person name="Kudrna D."/>
            <person name="Kulathinal R.J."/>
            <person name="Kumar S."/>
            <person name="Kwok R."/>
            <person name="Lander E."/>
            <person name="Langley C.H."/>
            <person name="Lapoint R."/>
            <person name="Lazzaro B.P."/>
            <person name="Lee S.J."/>
            <person name="Levesque L."/>
            <person name="Li R."/>
            <person name="Lin C.F."/>
            <person name="Lin M.F."/>
            <person name="Lindblad-Toh K."/>
            <person name="Llopart A."/>
            <person name="Long M."/>
            <person name="Low L."/>
            <person name="Lozovsky E."/>
            <person name="Lu J."/>
            <person name="Luo M."/>
            <person name="Machado C.A."/>
            <person name="Makalowski W."/>
            <person name="Marzo M."/>
            <person name="Matsuda M."/>
            <person name="Matzkin L."/>
            <person name="McAllister B."/>
            <person name="McBride C.S."/>
            <person name="McKernan B."/>
            <person name="McKernan K."/>
            <person name="Mendez-Lago M."/>
            <person name="Minx P."/>
            <person name="Mollenhauer M.U."/>
            <person name="Montooth K."/>
            <person name="Mount S.M."/>
            <person name="Mu X."/>
            <person name="Myers E."/>
            <person name="Negre B."/>
            <person name="Newfeld S."/>
            <person name="Nielsen R."/>
            <person name="Noor M.A."/>
            <person name="O'Grady P."/>
            <person name="Pachter L."/>
            <person name="Papaceit M."/>
            <person name="Parisi M.J."/>
            <person name="Parisi M."/>
            <person name="Parts L."/>
            <person name="Pedersen J.S."/>
            <person name="Pesole G."/>
            <person name="Phillippy A.M."/>
            <person name="Ponting C.P."/>
            <person name="Pop M."/>
            <person name="Porcelli D."/>
            <person name="Powell J.R."/>
            <person name="Prohaska S."/>
            <person name="Pruitt K."/>
            <person name="Puig M."/>
            <person name="Quesneville H."/>
            <person name="Ram K.R."/>
            <person name="Rand D."/>
            <person name="Rasmussen M.D."/>
            <person name="Reed L.K."/>
            <person name="Reenan R."/>
            <person name="Reily A."/>
            <person name="Remington K.A."/>
            <person name="Rieger T.T."/>
            <person name="Ritchie M.G."/>
            <person name="Robin C."/>
            <person name="Rogers Y.H."/>
            <person name="Rohde C."/>
            <person name="Rozas J."/>
            <person name="Rubenfield M.J."/>
            <person name="Ruiz A."/>
            <person name="Russo S."/>
            <person name="Salzberg S.L."/>
            <person name="Sanchez-Gracia A."/>
            <person name="Saranga D.J."/>
            <person name="Sato H."/>
            <person name="Schaeffer S.W."/>
            <person name="Schatz M.C."/>
            <person name="Schlenke T."/>
            <person name="Schwartz R."/>
            <person name="Segarra C."/>
            <person name="Singh R.S."/>
            <person name="Sirot L."/>
            <person name="Sirota M."/>
            <person name="Sisneros N.B."/>
            <person name="Smith C.D."/>
            <person name="Smith T.F."/>
            <person name="Spieth J."/>
            <person name="Stage D.E."/>
            <person name="Stark A."/>
            <person name="Stephan W."/>
            <person name="Strausberg R.L."/>
            <person name="Strempel S."/>
            <person name="Sturgill D."/>
            <person name="Sutton G."/>
            <person name="Sutton G.G."/>
            <person name="Tao W."/>
            <person name="Teichmann S."/>
            <person name="Tobari Y.N."/>
            <person name="Tomimura Y."/>
            <person name="Tsolas J.M."/>
            <person name="Valente V.L."/>
            <person name="Venter E."/>
            <person name="Venter J.C."/>
            <person name="Vicario S."/>
            <person name="Vieira F.G."/>
            <person name="Vilella A.J."/>
            <person name="Villasante A."/>
            <person name="Walenz B."/>
            <person name="Wang J."/>
            <person name="Wasserman M."/>
            <person name="Watts T."/>
            <person name="Wilson D."/>
            <person name="Wilson R.K."/>
            <person name="Wing R.A."/>
            <person name="Wolfner M.F."/>
            <person name="Wong A."/>
            <person name="Wong G.K."/>
            <person name="Wu C.I."/>
            <person name="Wu G."/>
            <person name="Yamamoto D."/>
            <person name="Yang H.P."/>
            <person name="Yang S.P."/>
            <person name="Yorke J.A."/>
            <person name="Yoshida K."/>
            <person name="Zdobnov E."/>
            <person name="Zhang P."/>
            <person name="Zhang Y."/>
            <person name="Zimin A.V."/>
            <person name="Baldwin J."/>
            <person name="Abdouelleil A."/>
            <person name="Abdulkadir J."/>
            <person name="Abebe A."/>
            <person name="Abera B."/>
            <person name="Abreu J."/>
            <person name="Acer S.C."/>
            <person name="Aftuck L."/>
            <person name="Alexander A."/>
            <person name="An P."/>
            <person name="Anderson E."/>
            <person name="Anderson S."/>
            <person name="Arachi H."/>
            <person name="Azer M."/>
            <person name="Bachantsang P."/>
            <person name="Barry A."/>
            <person name="Bayul T."/>
            <person name="Berlin A."/>
            <person name="Bessette D."/>
            <person name="Bloom T."/>
            <person name="Blye J."/>
            <person name="Boguslavskiy L."/>
            <person name="Bonnet C."/>
            <person name="Boukhgalter B."/>
            <person name="Bourzgui I."/>
            <person name="Brown A."/>
            <person name="Cahill P."/>
            <person name="Channer S."/>
            <person name="Cheshatsang Y."/>
            <person name="Chuda L."/>
            <person name="Citroen M."/>
            <person name="Collymore A."/>
            <person name="Cooke P."/>
            <person name="Costello M."/>
            <person name="D'Aco K."/>
            <person name="Daza R."/>
            <person name="De Haan G."/>
            <person name="DeGray S."/>
            <person name="DeMaso C."/>
            <person name="Dhargay N."/>
            <person name="Dooley K."/>
            <person name="Dooley E."/>
            <person name="Doricent M."/>
            <person name="Dorje P."/>
            <person name="Dorjee K."/>
            <person name="Dupes A."/>
            <person name="Elong R."/>
            <person name="Falk J."/>
            <person name="Farina A."/>
            <person name="Faro S."/>
            <person name="Ferguson D."/>
            <person name="Fisher S."/>
            <person name="Foley C.D."/>
            <person name="Franke A."/>
            <person name="Friedrich D."/>
            <person name="Gadbois L."/>
            <person name="Gearin G."/>
            <person name="Gearin C.R."/>
            <person name="Giannoukos G."/>
            <person name="Goode T."/>
            <person name="Graham J."/>
            <person name="Grandbois E."/>
            <person name="Grewal S."/>
            <person name="Gyaltsen K."/>
            <person name="Hafez N."/>
            <person name="Hagos B."/>
            <person name="Hall J."/>
            <person name="Henson C."/>
            <person name="Hollinger A."/>
            <person name="Honan T."/>
            <person name="Huard M.D."/>
            <person name="Hughes L."/>
            <person name="Hurhula B."/>
            <person name="Husby M.E."/>
            <person name="Kamat A."/>
            <person name="Kanga B."/>
            <person name="Kashin S."/>
            <person name="Khazanovich D."/>
            <person name="Kisner P."/>
            <person name="Lance K."/>
            <person name="Lara M."/>
            <person name="Lee W."/>
            <person name="Lennon N."/>
            <person name="Letendre F."/>
            <person name="LeVine R."/>
            <person name="Lipovsky A."/>
            <person name="Liu X."/>
            <person name="Liu J."/>
            <person name="Liu S."/>
            <person name="Lokyitsang T."/>
            <person name="Lokyitsang Y."/>
            <person name="Lubonja R."/>
            <person name="Lui A."/>
            <person name="MacDonald P."/>
            <person name="Magnisalis V."/>
            <person name="Maru K."/>
            <person name="Matthews C."/>
            <person name="McCusker W."/>
            <person name="McDonough S."/>
            <person name="Mehta T."/>
            <person name="Meldrim J."/>
            <person name="Meneus L."/>
            <person name="Mihai O."/>
            <person name="Mihalev A."/>
            <person name="Mihova T."/>
            <person name="Mittelman R."/>
            <person name="Mlenga V."/>
            <person name="Montmayeur A."/>
            <person name="Mulrain L."/>
            <person name="Navidi A."/>
            <person name="Naylor J."/>
            <person name="Negash T."/>
            <person name="Nguyen T."/>
            <person name="Nguyen N."/>
            <person name="Nicol R."/>
            <person name="Norbu C."/>
            <person name="Norbu N."/>
            <person name="Novod N."/>
            <person name="O'Neill B."/>
            <person name="Osman S."/>
            <person name="Markiewicz E."/>
            <person name="Oyono O.L."/>
            <person name="Patti C."/>
            <person name="Phunkhang P."/>
            <person name="Pierre F."/>
            <person name="Priest M."/>
            <person name="Raghuraman S."/>
            <person name="Rege F."/>
            <person name="Reyes R."/>
            <person name="Rise C."/>
            <person name="Rogov P."/>
            <person name="Ross K."/>
            <person name="Ryan E."/>
            <person name="Settipalli S."/>
            <person name="Shea T."/>
            <person name="Sherpa N."/>
            <person name="Shi L."/>
            <person name="Shih D."/>
            <person name="Sparrow T."/>
            <person name="Spaulding J."/>
            <person name="Stalker J."/>
            <person name="Stange-Thomann N."/>
            <person name="Stavropoulos S."/>
            <person name="Stone C."/>
            <person name="Strader C."/>
            <person name="Tesfaye S."/>
            <person name="Thomson T."/>
            <person name="Thoulutsang Y."/>
            <person name="Thoulutsang D."/>
            <person name="Topham K."/>
            <person name="Topping I."/>
            <person name="Tsamla T."/>
            <person name="Vassiliev H."/>
            <person name="Vo A."/>
            <person name="Wangchuk T."/>
            <person name="Wangdi T."/>
            <person name="Weiand M."/>
            <person name="Wilkinson J."/>
            <person name="Wilson A."/>
            <person name="Yadav S."/>
            <person name="Young G."/>
            <person name="Yu Q."/>
            <person name="Zembek L."/>
            <person name="Zhong D."/>
            <person name="Zimmer A."/>
            <person name="Zwirko Z."/>
            <person name="Jaffe D.B."/>
            <person name="Alvarez P."/>
            <person name="Brockman W."/>
            <person name="Butler J."/>
            <person name="Chin C."/>
            <person name="Gnerre S."/>
            <person name="Grabherr M."/>
            <person name="Kleber M."/>
            <person name="Mauceli E."/>
            <person name="MacCallum I."/>
        </authorList>
    </citation>
    <scope>NUCLEOTIDE SEQUENCE [LARGE SCALE GENOMIC DNA]</scope>
    <source>
        <strain evidence="20">Tucson 15010-1051.87</strain>
    </source>
</reference>
<protein>
    <recommendedName>
        <fullName evidence="14">Zinc carboxypeptidase A 1</fullName>
    </recommendedName>
</protein>
<evidence type="ECO:0000256" key="2">
    <source>
        <dbReference type="ARBA" id="ARBA00004613"/>
    </source>
</evidence>
<dbReference type="Pfam" id="PF00246">
    <property type="entry name" value="Peptidase_M14"/>
    <property type="match status" value="1"/>
</dbReference>
<feature type="repeat" description="RCC1" evidence="15">
    <location>
        <begin position="1250"/>
        <end position="1301"/>
    </location>
</feature>
<dbReference type="SUPFAM" id="SSF54897">
    <property type="entry name" value="Protease propeptides/inhibitors"/>
    <property type="match status" value="1"/>
</dbReference>